<keyword evidence="3" id="KW-0732">Signal</keyword>
<dbReference type="InParanoid" id="D8QEZ0"/>
<dbReference type="Proteomes" id="UP000007431">
    <property type="component" value="Unassembled WGS sequence"/>
</dbReference>
<keyword evidence="2" id="KW-0472">Membrane</keyword>
<gene>
    <name evidence="4" type="ORF">SCHCODRAFT_237271</name>
</gene>
<feature type="region of interest" description="Disordered" evidence="1">
    <location>
        <begin position="549"/>
        <end position="575"/>
    </location>
</feature>
<evidence type="ECO:0000256" key="2">
    <source>
        <dbReference type="SAM" id="Phobius"/>
    </source>
</evidence>
<feature type="compositionally biased region" description="Polar residues" evidence="1">
    <location>
        <begin position="213"/>
        <end position="230"/>
    </location>
</feature>
<feature type="region of interest" description="Disordered" evidence="1">
    <location>
        <begin position="658"/>
        <end position="677"/>
    </location>
</feature>
<feature type="signal peptide" evidence="3">
    <location>
        <begin position="1"/>
        <end position="17"/>
    </location>
</feature>
<accession>D8QEZ0</accession>
<feature type="compositionally biased region" description="Low complexity" evidence="1">
    <location>
        <begin position="812"/>
        <end position="822"/>
    </location>
</feature>
<feature type="compositionally biased region" description="Acidic residues" evidence="1">
    <location>
        <begin position="666"/>
        <end position="675"/>
    </location>
</feature>
<evidence type="ECO:0000313" key="5">
    <source>
        <dbReference type="Proteomes" id="UP000007431"/>
    </source>
</evidence>
<dbReference type="GeneID" id="9591712"/>
<dbReference type="OrthoDB" id="2752889at2759"/>
<feature type="region of interest" description="Disordered" evidence="1">
    <location>
        <begin position="310"/>
        <end position="338"/>
    </location>
</feature>
<feature type="chain" id="PRO_5003120790" evidence="3">
    <location>
        <begin position="18"/>
        <end position="981"/>
    </location>
</feature>
<keyword evidence="2" id="KW-1133">Transmembrane helix</keyword>
<organism evidence="5">
    <name type="scientific">Schizophyllum commune (strain H4-8 / FGSC 9210)</name>
    <name type="common">Split gill fungus</name>
    <dbReference type="NCBI Taxonomy" id="578458"/>
    <lineage>
        <taxon>Eukaryota</taxon>
        <taxon>Fungi</taxon>
        <taxon>Dikarya</taxon>
        <taxon>Basidiomycota</taxon>
        <taxon>Agaricomycotina</taxon>
        <taxon>Agaricomycetes</taxon>
        <taxon>Agaricomycetidae</taxon>
        <taxon>Agaricales</taxon>
        <taxon>Schizophyllaceae</taxon>
        <taxon>Schizophyllum</taxon>
    </lineage>
</organism>
<reference evidence="4 5" key="1">
    <citation type="journal article" date="2010" name="Nat. Biotechnol.">
        <title>Genome sequence of the model mushroom Schizophyllum commune.</title>
        <authorList>
            <person name="Ohm R.A."/>
            <person name="de Jong J.F."/>
            <person name="Lugones L.G."/>
            <person name="Aerts A."/>
            <person name="Kothe E."/>
            <person name="Stajich J.E."/>
            <person name="de Vries R.P."/>
            <person name="Record E."/>
            <person name="Levasseur A."/>
            <person name="Baker S.E."/>
            <person name="Bartholomew K.A."/>
            <person name="Coutinho P.M."/>
            <person name="Erdmann S."/>
            <person name="Fowler T.J."/>
            <person name="Gathman A.C."/>
            <person name="Lombard V."/>
            <person name="Henrissat B."/>
            <person name="Knabe N."/>
            <person name="Kuees U."/>
            <person name="Lilly W.W."/>
            <person name="Lindquist E."/>
            <person name="Lucas S."/>
            <person name="Magnuson J.K."/>
            <person name="Piumi F."/>
            <person name="Raudaskoski M."/>
            <person name="Salamov A."/>
            <person name="Schmutz J."/>
            <person name="Schwarze F.W.M.R."/>
            <person name="vanKuyk P.A."/>
            <person name="Horton J.S."/>
            <person name="Grigoriev I.V."/>
            <person name="Woesten H.A.B."/>
        </authorList>
    </citation>
    <scope>NUCLEOTIDE SEQUENCE [LARGE SCALE GENOMIC DNA]</scope>
    <source>
        <strain evidence="5">H4-8 / FGSC 9210</strain>
    </source>
</reference>
<evidence type="ECO:0000256" key="3">
    <source>
        <dbReference type="SAM" id="SignalP"/>
    </source>
</evidence>
<feature type="region of interest" description="Disordered" evidence="1">
    <location>
        <begin position="209"/>
        <end position="230"/>
    </location>
</feature>
<feature type="transmembrane region" description="Helical" evidence="2">
    <location>
        <begin position="859"/>
        <end position="881"/>
    </location>
</feature>
<dbReference type="AlphaFoldDB" id="D8QEZ0"/>
<dbReference type="KEGG" id="scm:SCHCO_02602229"/>
<name>D8QEZ0_SCHCM</name>
<dbReference type="VEuPathDB" id="FungiDB:SCHCODRAFT_02602229"/>
<dbReference type="EMBL" id="GL377311">
    <property type="protein sequence ID" value="EFI93037.1"/>
    <property type="molecule type" value="Genomic_DNA"/>
</dbReference>
<dbReference type="RefSeq" id="XP_003027940.1">
    <property type="nucleotide sequence ID" value="XM_003027894.1"/>
</dbReference>
<keyword evidence="5" id="KW-1185">Reference proteome</keyword>
<evidence type="ECO:0000256" key="1">
    <source>
        <dbReference type="SAM" id="MobiDB-lite"/>
    </source>
</evidence>
<keyword evidence="2" id="KW-0812">Transmembrane</keyword>
<proteinExistence type="predicted"/>
<evidence type="ECO:0000313" key="4">
    <source>
        <dbReference type="EMBL" id="EFI93037.1"/>
    </source>
</evidence>
<protein>
    <submittedName>
        <fullName evidence="4">Uncharacterized protein</fullName>
    </submittedName>
</protein>
<feature type="region of interest" description="Disordered" evidence="1">
    <location>
        <begin position="786"/>
        <end position="822"/>
    </location>
</feature>
<dbReference type="HOGENOM" id="CLU_303503_0_0_1"/>
<sequence length="981" mass="102421">MFSAALFVLGAAALASATQVKYIKASATDPLNSQGNWTLHSIAPSTFILEDAPDATVSNVSAYLNGEQFKMDCPHDGLVAALLPVDGSDPKQYTFEFVKADAKLAEGAITDGWFEEDAIPGINYPDLKKIGNKNVNQEGFFDVVDDGDFDFPALSWIEQKPQNGQGYQIVIDYAHDADDLADLDTRRNLGSRRWVTCAQLFSSGVSYAPPPHSTSEVASGSAPSQTPTCSSVTVPVDEANLPPLLISDAAEFTTMFKVKPVYAAELKLPNAAEVSRMYPMESIQGRAVASKLGQRTLDVDGQKLHDLPAQRTDSEQTVDSPFASGLNTPADVGNQTNPFDYAHRKVFGEDGEEPADQKMPALDTVHGRALGGKQSGSDTPRARVPSLNEAALRALAMERVESDASSSSVGGDSPLLETGEARDSIYSLPNTSISPALKGGSLALLAQAEGAVPSVSFSVPDDTIQITAGPTASAVNIAPPDMAAVSSTTAIYAADDDVDPFADPFSDAHEFVDSIMGEDAASGSTDANINLNVPNARANLADSILDQGPVRKNDAADDDPFLPGSDATGATTSANTDNFILSNSSVVDSTSSVGIPDMDSLDFISSLGIRPPAPSMTGLAAVAESESATLSPGATTSMSLGAAAASLHNIANKANANANTTIDGDAPLESDDSFDSDASMYTTRDTNASLDHSRGGYLDSTLANNIGYEVANDLDYALDYDVAPIPAAFTVSSIYELDVQTLAIGFLKVLLFLPWCVAVGGAILLAPEYLEVFAFEAPEREDATSSIINDAKTDGADDSTTEGSCSNSVAGPASRATSPTAPSTSSLVARLSAHLPTHLGLYPYTPRGIRRLAHWAEYALPHVAIFGAAVVGLIYVLGAYVDAMVCATVVMGAVGVGVIKMGGAATNGTARTEEGIVDVIQGDGDEMGGEVDEGGQSARAASRVGMDDAETVRVILKAYLMGRELPGMRRVADGDDGFVWV</sequence>